<protein>
    <submittedName>
        <fullName evidence="8">EF-hand domain-containing protein</fullName>
    </submittedName>
</protein>
<dbReference type="InterPro" id="IPR011992">
    <property type="entry name" value="EF-hand-dom_pair"/>
</dbReference>
<keyword evidence="5" id="KW-0206">Cytoskeleton</keyword>
<keyword evidence="7" id="KW-1185">Reference proteome</keyword>
<comment type="subcellular location">
    <subcellularLocation>
        <location evidence="1">Cell membrane</location>
        <location evidence="1">Sarcolemma</location>
        <topology evidence="1">Peripheral membrane protein</topology>
        <orientation evidence="1">Cytoplasmic side</orientation>
    </subcellularLocation>
    <subcellularLocation>
        <location evidence="2">Cytoplasm</location>
    </subcellularLocation>
</comment>
<organism evidence="7 8">
    <name type="scientific">Romanomermis culicivorax</name>
    <name type="common">Nematode worm</name>
    <dbReference type="NCBI Taxonomy" id="13658"/>
    <lineage>
        <taxon>Eukaryota</taxon>
        <taxon>Metazoa</taxon>
        <taxon>Ecdysozoa</taxon>
        <taxon>Nematoda</taxon>
        <taxon>Enoplea</taxon>
        <taxon>Dorylaimia</taxon>
        <taxon>Mermithida</taxon>
        <taxon>Mermithoidea</taxon>
        <taxon>Mermithidae</taxon>
        <taxon>Romanomermis</taxon>
    </lineage>
</organism>
<dbReference type="Pfam" id="PF09068">
    <property type="entry name" value="EF-hand_2"/>
    <property type="match status" value="1"/>
</dbReference>
<sequence>MAQKKLTGANDKIMDIGDIVMALLPMYETIQQNHKDLLKSLPLAIDLCLNWLLNIFDPVRNGILRVLSFKVVLTLMCHATLEDKYKCKQLFCLYVHIG</sequence>
<dbReference type="GO" id="GO:0016010">
    <property type="term" value="C:dystrophin-associated glycoprotein complex"/>
    <property type="evidence" value="ECO:0007669"/>
    <property type="project" value="UniProtKB-ARBA"/>
</dbReference>
<dbReference type="GO" id="GO:0045202">
    <property type="term" value="C:synapse"/>
    <property type="evidence" value="ECO:0007669"/>
    <property type="project" value="GOC"/>
</dbReference>
<dbReference type="Gene3D" id="1.10.238.10">
    <property type="entry name" value="EF-hand"/>
    <property type="match status" value="1"/>
</dbReference>
<dbReference type="PANTHER" id="PTHR12268">
    <property type="entry name" value="E3 UBIQUITIN-PROTEIN LIGASE KCMF1"/>
    <property type="match status" value="1"/>
</dbReference>
<dbReference type="InterPro" id="IPR050774">
    <property type="entry name" value="KCMF1/Dystrophin"/>
</dbReference>
<evidence type="ECO:0000313" key="8">
    <source>
        <dbReference type="WBParaSite" id="nRc.2.0.1.t01302-RA"/>
    </source>
</evidence>
<dbReference type="SUPFAM" id="SSF47473">
    <property type="entry name" value="EF-hand"/>
    <property type="match status" value="1"/>
</dbReference>
<dbReference type="InterPro" id="IPR015153">
    <property type="entry name" value="EF-hand_dom_typ1"/>
</dbReference>
<dbReference type="WBParaSite" id="nRc.2.0.1.t01302-RA">
    <property type="protein sequence ID" value="nRc.2.0.1.t01302-RA"/>
    <property type="gene ID" value="nRc.2.0.1.g01302"/>
</dbReference>
<evidence type="ECO:0000256" key="5">
    <source>
        <dbReference type="ARBA" id="ARBA00023212"/>
    </source>
</evidence>
<evidence type="ECO:0000256" key="2">
    <source>
        <dbReference type="ARBA" id="ARBA00004496"/>
    </source>
</evidence>
<accession>A0A915HH18</accession>
<keyword evidence="4" id="KW-0106">Calcium</keyword>
<proteinExistence type="predicted"/>
<reference evidence="8" key="1">
    <citation type="submission" date="2022-11" db="UniProtKB">
        <authorList>
            <consortium name="WormBaseParasite"/>
        </authorList>
    </citation>
    <scope>IDENTIFICATION</scope>
</reference>
<evidence type="ECO:0000313" key="7">
    <source>
        <dbReference type="Proteomes" id="UP000887565"/>
    </source>
</evidence>
<evidence type="ECO:0000256" key="3">
    <source>
        <dbReference type="ARBA" id="ARBA00022490"/>
    </source>
</evidence>
<dbReference type="GO" id="GO:0099536">
    <property type="term" value="P:synaptic signaling"/>
    <property type="evidence" value="ECO:0007669"/>
    <property type="project" value="TreeGrafter"/>
</dbReference>
<name>A0A915HH18_ROMCU</name>
<dbReference type="Proteomes" id="UP000887565">
    <property type="component" value="Unplaced"/>
</dbReference>
<evidence type="ECO:0000259" key="6">
    <source>
        <dbReference type="Pfam" id="PF09068"/>
    </source>
</evidence>
<keyword evidence="3" id="KW-0963">Cytoplasm</keyword>
<evidence type="ECO:0000256" key="4">
    <source>
        <dbReference type="ARBA" id="ARBA00022837"/>
    </source>
</evidence>
<evidence type="ECO:0000256" key="1">
    <source>
        <dbReference type="ARBA" id="ARBA00004278"/>
    </source>
</evidence>
<dbReference type="PANTHER" id="PTHR12268:SF14">
    <property type="entry name" value="DYSTROPHIN-1"/>
    <property type="match status" value="1"/>
</dbReference>
<dbReference type="AlphaFoldDB" id="A0A915HH18"/>
<feature type="domain" description="EF-hand" evidence="6">
    <location>
        <begin position="3"/>
        <end position="77"/>
    </location>
</feature>